<evidence type="ECO:0000256" key="4">
    <source>
        <dbReference type="ARBA" id="ARBA00022490"/>
    </source>
</evidence>
<dbReference type="PROSITE" id="PS50944">
    <property type="entry name" value="HTH_DTXR"/>
    <property type="match status" value="1"/>
</dbReference>
<dbReference type="InterPro" id="IPR011991">
    <property type="entry name" value="ArsR-like_HTH"/>
</dbReference>
<gene>
    <name evidence="13" type="ORF">EJO69_03780</name>
</gene>
<dbReference type="GO" id="GO:0003700">
    <property type="term" value="F:DNA-binding transcription factor activity"/>
    <property type="evidence" value="ECO:0007669"/>
    <property type="project" value="InterPro"/>
</dbReference>
<evidence type="ECO:0000256" key="6">
    <source>
        <dbReference type="ARBA" id="ARBA00023015"/>
    </source>
</evidence>
<dbReference type="FunFam" id="1.10.60.10:FF:000004">
    <property type="entry name" value="DtxR family transcriptional regulator"/>
    <property type="match status" value="1"/>
</dbReference>
<protein>
    <recommendedName>
        <fullName evidence="11">Manganese transport regulator</fullName>
    </recommendedName>
</protein>
<dbReference type="PANTHER" id="PTHR33238">
    <property type="entry name" value="IRON (METAL) DEPENDENT REPRESSOR, DTXR FAMILY"/>
    <property type="match status" value="1"/>
</dbReference>
<evidence type="ECO:0000256" key="7">
    <source>
        <dbReference type="ARBA" id="ARBA00023125"/>
    </source>
</evidence>
<dbReference type="GO" id="GO:0045892">
    <property type="term" value="P:negative regulation of DNA-templated transcription"/>
    <property type="evidence" value="ECO:0007669"/>
    <property type="project" value="TreeGrafter"/>
</dbReference>
<dbReference type="InterPro" id="IPR036390">
    <property type="entry name" value="WH_DNA-bd_sf"/>
</dbReference>
<evidence type="ECO:0000313" key="14">
    <source>
        <dbReference type="Proteomes" id="UP000270021"/>
    </source>
</evidence>
<dbReference type="GO" id="GO:0005737">
    <property type="term" value="C:cytoplasm"/>
    <property type="evidence" value="ECO:0007669"/>
    <property type="project" value="UniProtKB-SubCell"/>
</dbReference>
<dbReference type="InterPro" id="IPR036421">
    <property type="entry name" value="Fe_dep_repressor_sf"/>
</dbReference>
<keyword evidence="7" id="KW-0238">DNA-binding</keyword>
<dbReference type="GO" id="GO:0046914">
    <property type="term" value="F:transition metal ion binding"/>
    <property type="evidence" value="ECO:0007669"/>
    <property type="project" value="InterPro"/>
</dbReference>
<dbReference type="InterPro" id="IPR022687">
    <property type="entry name" value="HTH_DTXR"/>
</dbReference>
<keyword evidence="4" id="KW-0963">Cytoplasm</keyword>
<dbReference type="Gene3D" id="1.10.60.10">
    <property type="entry name" value="Iron dependent repressor, metal binding and dimerisation domain"/>
    <property type="match status" value="1"/>
</dbReference>
<evidence type="ECO:0000256" key="11">
    <source>
        <dbReference type="ARBA" id="ARBA00032593"/>
    </source>
</evidence>
<dbReference type="Pfam" id="PF02742">
    <property type="entry name" value="Fe_dep_repr_C"/>
    <property type="match status" value="1"/>
</dbReference>
<dbReference type="Proteomes" id="UP000270021">
    <property type="component" value="Chromosome"/>
</dbReference>
<keyword evidence="14" id="KW-1185">Reference proteome</keyword>
<evidence type="ECO:0000256" key="1">
    <source>
        <dbReference type="ARBA" id="ARBA00004496"/>
    </source>
</evidence>
<dbReference type="SMART" id="SM00529">
    <property type="entry name" value="HTH_DTXR"/>
    <property type="match status" value="1"/>
</dbReference>
<comment type="subunit">
    <text evidence="3">Homodimer.</text>
</comment>
<dbReference type="OrthoDB" id="9791355at2"/>
<dbReference type="GO" id="GO:0046983">
    <property type="term" value="F:protein dimerization activity"/>
    <property type="evidence" value="ECO:0007669"/>
    <property type="project" value="InterPro"/>
</dbReference>
<keyword evidence="10" id="KW-0464">Manganese</keyword>
<keyword evidence="6" id="KW-0805">Transcription regulation</keyword>
<sequence>MAELTRATQDYLKRIWSATEWSDEPVTTGRLARDLGLSPSTVSESIAKLAREGLVEHRRYQSVTLTEEGTRHALRMVRAHRLIETFLHSRLGYSWDEIHDEADALEHAVSLRFIEAIDEHLGRPEYDPHGDPIPRPDGTVPPRQAIPLEEAADGEATVLRVDDSDPERLREASTIGLYPGQAVRIDDGVVSIDDAAAEIGRFEGGVWVTDNR</sequence>
<dbReference type="Gene3D" id="1.10.10.10">
    <property type="entry name" value="Winged helix-like DNA-binding domain superfamily/Winged helix DNA-binding domain"/>
    <property type="match status" value="1"/>
</dbReference>
<dbReference type="PANTHER" id="PTHR33238:SF11">
    <property type="entry name" value="TRANSCRIPTIONAL REGULATOR MNTR"/>
    <property type="match status" value="1"/>
</dbReference>
<dbReference type="EMBL" id="CP034438">
    <property type="protein sequence ID" value="AZN29525.1"/>
    <property type="molecule type" value="Genomic_DNA"/>
</dbReference>
<dbReference type="AlphaFoldDB" id="A0A3S8Z805"/>
<evidence type="ECO:0000256" key="2">
    <source>
        <dbReference type="ARBA" id="ARBA00007871"/>
    </source>
</evidence>
<evidence type="ECO:0000313" key="13">
    <source>
        <dbReference type="EMBL" id="AZN29525.1"/>
    </source>
</evidence>
<keyword evidence="5" id="KW-0678">Repressor</keyword>
<evidence type="ECO:0000256" key="3">
    <source>
        <dbReference type="ARBA" id="ARBA00011738"/>
    </source>
</evidence>
<evidence type="ECO:0000256" key="10">
    <source>
        <dbReference type="ARBA" id="ARBA00023211"/>
    </source>
</evidence>
<comment type="subcellular location">
    <subcellularLocation>
        <location evidence="1">Cytoplasm</location>
    </subcellularLocation>
</comment>
<dbReference type="SUPFAM" id="SSF47979">
    <property type="entry name" value="Iron-dependent repressor protein, dimerization domain"/>
    <property type="match status" value="1"/>
</dbReference>
<dbReference type="SUPFAM" id="SSF46785">
    <property type="entry name" value="Winged helix' DNA-binding domain"/>
    <property type="match status" value="1"/>
</dbReference>
<dbReference type="Pfam" id="PF01325">
    <property type="entry name" value="Fe_dep_repress"/>
    <property type="match status" value="1"/>
</dbReference>
<dbReference type="CDD" id="cd00090">
    <property type="entry name" value="HTH_ARSR"/>
    <property type="match status" value="1"/>
</dbReference>
<dbReference type="InterPro" id="IPR036388">
    <property type="entry name" value="WH-like_DNA-bd_sf"/>
</dbReference>
<evidence type="ECO:0000256" key="8">
    <source>
        <dbReference type="ARBA" id="ARBA00023159"/>
    </source>
</evidence>
<organism evidence="13 14">
    <name type="scientific">Flaviflexus salsibiostraticola</name>
    <dbReference type="NCBI Taxonomy" id="1282737"/>
    <lineage>
        <taxon>Bacteria</taxon>
        <taxon>Bacillati</taxon>
        <taxon>Actinomycetota</taxon>
        <taxon>Actinomycetes</taxon>
        <taxon>Actinomycetales</taxon>
        <taxon>Actinomycetaceae</taxon>
        <taxon>Flaviflexus</taxon>
    </lineage>
</organism>
<dbReference type="GO" id="GO:0003677">
    <property type="term" value="F:DNA binding"/>
    <property type="evidence" value="ECO:0007669"/>
    <property type="project" value="UniProtKB-KW"/>
</dbReference>
<evidence type="ECO:0000256" key="5">
    <source>
        <dbReference type="ARBA" id="ARBA00022491"/>
    </source>
</evidence>
<dbReference type="RefSeq" id="WP_126039419.1">
    <property type="nucleotide sequence ID" value="NZ_CP034438.1"/>
</dbReference>
<keyword evidence="9" id="KW-0804">Transcription</keyword>
<proteinExistence type="inferred from homology"/>
<comment type="similarity">
    <text evidence="2">Belongs to the DtxR/MntR family.</text>
</comment>
<name>A0A3S8Z805_9ACTO</name>
<feature type="domain" description="HTH dtxR-type" evidence="12">
    <location>
        <begin position="1"/>
        <end position="66"/>
    </location>
</feature>
<reference evidence="13 14" key="1">
    <citation type="submission" date="2018-12" db="EMBL/GenBank/DDBJ databases">
        <title>Complete genome sequence of Flaviflexus salsibiostraticola KCTC 33148.</title>
        <authorList>
            <person name="Bae J.-W."/>
        </authorList>
    </citation>
    <scope>NUCLEOTIDE SEQUENCE [LARGE SCALE GENOMIC DNA]</scope>
    <source>
        <strain evidence="13 14">KCTC 33148</strain>
    </source>
</reference>
<keyword evidence="8" id="KW-0010">Activator</keyword>
<dbReference type="InterPro" id="IPR001367">
    <property type="entry name" value="Fe_dep_repressor"/>
</dbReference>
<dbReference type="InterPro" id="IPR050536">
    <property type="entry name" value="DtxR_MntR_Metal-Reg"/>
</dbReference>
<dbReference type="InterPro" id="IPR022689">
    <property type="entry name" value="Iron_dep_repressor"/>
</dbReference>
<evidence type="ECO:0000259" key="12">
    <source>
        <dbReference type="PROSITE" id="PS50944"/>
    </source>
</evidence>
<evidence type="ECO:0000256" key="9">
    <source>
        <dbReference type="ARBA" id="ARBA00023163"/>
    </source>
</evidence>
<accession>A0A3S8Z805</accession>
<dbReference type="KEGG" id="fsl:EJO69_03780"/>